<dbReference type="InterPro" id="IPR036034">
    <property type="entry name" value="PDZ_sf"/>
</dbReference>
<evidence type="ECO:0000313" key="4">
    <source>
        <dbReference type="Proteomes" id="UP000581447"/>
    </source>
</evidence>
<dbReference type="SUPFAM" id="SSF50156">
    <property type="entry name" value="PDZ domain-like"/>
    <property type="match status" value="1"/>
</dbReference>
<keyword evidence="4" id="KW-1185">Reference proteome</keyword>
<protein>
    <submittedName>
        <fullName evidence="3">Putative metalloprotease with PDZ domain</fullName>
    </submittedName>
</protein>
<dbReference type="GO" id="GO:0008237">
    <property type="term" value="F:metallopeptidase activity"/>
    <property type="evidence" value="ECO:0007669"/>
    <property type="project" value="UniProtKB-KW"/>
</dbReference>
<dbReference type="InterPro" id="IPR024191">
    <property type="entry name" value="Peptidase_M61"/>
</dbReference>
<evidence type="ECO:0000256" key="1">
    <source>
        <dbReference type="SAM" id="SignalP"/>
    </source>
</evidence>
<keyword evidence="3" id="KW-0378">Hydrolase</keyword>
<dbReference type="Gene3D" id="2.30.42.10">
    <property type="match status" value="1"/>
</dbReference>
<name>A0A840B1K5_9SPHN</name>
<dbReference type="Gene3D" id="1.10.390.10">
    <property type="entry name" value="Neutral Protease Domain 2"/>
    <property type="match status" value="1"/>
</dbReference>
<gene>
    <name evidence="3" type="ORF">GGR91_000407</name>
</gene>
<evidence type="ECO:0000313" key="3">
    <source>
        <dbReference type="EMBL" id="MBB3942185.1"/>
    </source>
</evidence>
<sequence length="640" mass="71447">MLSRAIAAFALSASLVSAASAQNSAPQPVPIVSNIPEPQDRPLSAPMILSVDATDIDRAIFQVRQVIPVEKGKPLILLYPQWLPGKHGPRGALAEMTGLMIRAGGQTLRWTRDPVQVYAFHVDVPAETSSVDVEFQFTAPVRESEGRINVTPNMMNIQWEQVALYPAGHFTRAIQVKPSITLPEGWTGVAALDGAKITGNRIDYGVTSFETLVDSPMFAGPNYKKWDLGNNVTLNVWADDAKYLAAKPEHIAAHRALVDESLLLFGSKHFDRYEFLLGLTEELGGIGLEHHRSSENTRETDYFIEWDDNMSERGLLPHEFTHSWNGKFRRPDTMWTPDYSTPMRDNLLWVYEGQTSFWDLVLGARSGLQSKEMVLGELAKHAGFYAEQPGRTWRSVEDTTHDPIFGARKAKPFASQARGEDYYNEGTLVWLDADMTIRTLSKGKKSLDDFAKAFFGVRNADWGVLTYNFDEIVRTLNAVQPYDWATFLDTKLRQPGQPAPLNGFELGGYKLVWKEEPNIFDKELMKEGNNFNLTHSLGLTLDKEGRVTSVLWNGPAFKANIVNGTKIIAVNGYAYSKDGLSAAIKAAKGGEKPVRLILERNKRFEQIDIAYSGGLRYPHLEATGKGETAIDRLLSPRRTN</sequence>
<dbReference type="RefSeq" id="WP_246337017.1">
    <property type="nucleotide sequence ID" value="NZ_BAABBG010000001.1"/>
</dbReference>
<dbReference type="InterPro" id="IPR001478">
    <property type="entry name" value="PDZ"/>
</dbReference>
<dbReference type="GO" id="GO:0006508">
    <property type="term" value="P:proteolysis"/>
    <property type="evidence" value="ECO:0007669"/>
    <property type="project" value="UniProtKB-KW"/>
</dbReference>
<dbReference type="Pfam" id="PF17899">
    <property type="entry name" value="Peptidase_M61_N"/>
    <property type="match status" value="1"/>
</dbReference>
<organism evidence="3 4">
    <name type="scientific">Sphingorhabdus rigui</name>
    <dbReference type="NCBI Taxonomy" id="1282858"/>
    <lineage>
        <taxon>Bacteria</taxon>
        <taxon>Pseudomonadati</taxon>
        <taxon>Pseudomonadota</taxon>
        <taxon>Alphaproteobacteria</taxon>
        <taxon>Sphingomonadales</taxon>
        <taxon>Sphingomonadaceae</taxon>
        <taxon>Sphingorhabdus</taxon>
    </lineage>
</organism>
<feature type="chain" id="PRO_5032975056" evidence="1">
    <location>
        <begin position="22"/>
        <end position="640"/>
    </location>
</feature>
<keyword evidence="3" id="KW-0482">Metalloprotease</keyword>
<dbReference type="Proteomes" id="UP000581447">
    <property type="component" value="Unassembled WGS sequence"/>
</dbReference>
<dbReference type="PIRSF" id="PIRSF016493">
    <property type="entry name" value="Glycyl_aminpptds"/>
    <property type="match status" value="1"/>
</dbReference>
<evidence type="ECO:0000259" key="2">
    <source>
        <dbReference type="PROSITE" id="PS50106"/>
    </source>
</evidence>
<dbReference type="InterPro" id="IPR027268">
    <property type="entry name" value="Peptidase_M4/M1_CTD_sf"/>
</dbReference>
<dbReference type="EMBL" id="JACIEA010000001">
    <property type="protein sequence ID" value="MBB3942185.1"/>
    <property type="molecule type" value="Genomic_DNA"/>
</dbReference>
<proteinExistence type="predicted"/>
<dbReference type="Pfam" id="PF05299">
    <property type="entry name" value="Peptidase_M61"/>
    <property type="match status" value="1"/>
</dbReference>
<dbReference type="AlphaFoldDB" id="A0A840B1K5"/>
<keyword evidence="3" id="KW-0645">Protease</keyword>
<dbReference type="InterPro" id="IPR007963">
    <property type="entry name" value="Peptidase_M61_catalytic"/>
</dbReference>
<reference evidence="3 4" key="1">
    <citation type="submission" date="2020-08" db="EMBL/GenBank/DDBJ databases">
        <title>Genomic Encyclopedia of Type Strains, Phase IV (KMG-IV): sequencing the most valuable type-strain genomes for metagenomic binning, comparative biology and taxonomic classification.</title>
        <authorList>
            <person name="Goeker M."/>
        </authorList>
    </citation>
    <scope>NUCLEOTIDE SEQUENCE [LARGE SCALE GENOMIC DNA]</scope>
    <source>
        <strain evidence="3 4">DSM 29050</strain>
    </source>
</reference>
<comment type="caution">
    <text evidence="3">The sequence shown here is derived from an EMBL/GenBank/DDBJ whole genome shotgun (WGS) entry which is preliminary data.</text>
</comment>
<feature type="signal peptide" evidence="1">
    <location>
        <begin position="1"/>
        <end position="21"/>
    </location>
</feature>
<dbReference type="PROSITE" id="PS50106">
    <property type="entry name" value="PDZ"/>
    <property type="match status" value="1"/>
</dbReference>
<feature type="domain" description="PDZ" evidence="2">
    <location>
        <begin position="521"/>
        <end position="602"/>
    </location>
</feature>
<dbReference type="InterPro" id="IPR040756">
    <property type="entry name" value="Peptidase_M61_N"/>
</dbReference>
<accession>A0A840B1K5</accession>
<keyword evidence="1" id="KW-0732">Signal</keyword>
<dbReference type="Gene3D" id="2.60.40.3650">
    <property type="match status" value="1"/>
</dbReference>